<keyword evidence="2" id="KW-0472">Membrane</keyword>
<evidence type="ECO:0000256" key="1">
    <source>
        <dbReference type="SAM" id="MobiDB-lite"/>
    </source>
</evidence>
<feature type="transmembrane region" description="Helical" evidence="2">
    <location>
        <begin position="237"/>
        <end position="260"/>
    </location>
</feature>
<evidence type="ECO:0000256" key="2">
    <source>
        <dbReference type="SAM" id="Phobius"/>
    </source>
</evidence>
<feature type="transmembrane region" description="Helical" evidence="2">
    <location>
        <begin position="333"/>
        <end position="353"/>
    </location>
</feature>
<evidence type="ECO:0000313" key="4">
    <source>
        <dbReference type="EMBL" id="QPZ37545.1"/>
    </source>
</evidence>
<gene>
    <name evidence="4" type="ORF">HCR76_11970</name>
</gene>
<protein>
    <submittedName>
        <fullName evidence="4">Tripartite tricarboxylate transporter permease</fullName>
    </submittedName>
</protein>
<name>A0ABX6YGM2_9MICO</name>
<dbReference type="Proteomes" id="UP000662814">
    <property type="component" value="Chromosome"/>
</dbReference>
<dbReference type="Pfam" id="PF01970">
    <property type="entry name" value="TctA"/>
    <property type="match status" value="1"/>
</dbReference>
<dbReference type="EMBL" id="CP061169">
    <property type="protein sequence ID" value="QPZ37545.1"/>
    <property type="molecule type" value="Genomic_DNA"/>
</dbReference>
<proteinExistence type="predicted"/>
<dbReference type="RefSeq" id="WP_166991699.1">
    <property type="nucleotide sequence ID" value="NZ_CP061169.1"/>
</dbReference>
<sequence length="498" mass="51216">MVLIGVLAGNLIGVLPGLGSAGTIALLLPITYALPPESAIIMLAGIFYGSAYGGTITSVLLKIPGEATTIVTTFDGHAMAKKGQGGVALGISAIGSFIGGTIAIIGLLFLAAPFAKLALQFGPPEYALLAFAGIILVSYLTNGAFLRGALVAGLGLLLATIGQDPVTGANRFTFGVPDLASGISFAAVAMGLFGIGELISSVEASKGKPQTALGYGRVLPNRAELRASSGPIARGSILGFLLGVLPGGGATIASMASYGLEKRLGKDRSRFGRGAIEGVAGPETANNAAANSSFIPLLSLGIPANTTMAVIFGALLLQGITPGPLLVSSHPEVFWGVIVSMFIGNIVLLALNIPLVKFFTRLLNAPMRFLAPITLVVTLVGVYSVNNTMFDVWVALAFGIVGYILKKYGFEPAPLALAFVLGPLLESNFRRSLLMSDGSFTIFATSPVALVALVAGAIFVAFLVIRRVAARSTSKHSPLRGTDSASIDSARQPRDKME</sequence>
<feature type="domain" description="DUF112" evidence="3">
    <location>
        <begin position="1"/>
        <end position="416"/>
    </location>
</feature>
<feature type="region of interest" description="Disordered" evidence="1">
    <location>
        <begin position="475"/>
        <end position="498"/>
    </location>
</feature>
<feature type="transmembrane region" description="Helical" evidence="2">
    <location>
        <begin position="12"/>
        <end position="34"/>
    </location>
</feature>
<keyword evidence="2" id="KW-0812">Transmembrane</keyword>
<evidence type="ECO:0000313" key="5">
    <source>
        <dbReference type="Proteomes" id="UP000662814"/>
    </source>
</evidence>
<feature type="transmembrane region" description="Helical" evidence="2">
    <location>
        <begin position="40"/>
        <end position="61"/>
    </location>
</feature>
<feature type="transmembrane region" description="Helical" evidence="2">
    <location>
        <begin position="87"/>
        <end position="114"/>
    </location>
</feature>
<feature type="transmembrane region" description="Helical" evidence="2">
    <location>
        <begin position="365"/>
        <end position="383"/>
    </location>
</feature>
<keyword evidence="2" id="KW-1133">Transmembrane helix</keyword>
<dbReference type="PANTHER" id="PTHR35342">
    <property type="entry name" value="TRICARBOXYLIC TRANSPORT PROTEIN"/>
    <property type="match status" value="1"/>
</dbReference>
<organism evidence="4 5">
    <name type="scientific">Paramicrobacterium chengjingii</name>
    <dbReference type="NCBI Taxonomy" id="2769067"/>
    <lineage>
        <taxon>Bacteria</taxon>
        <taxon>Bacillati</taxon>
        <taxon>Actinomycetota</taxon>
        <taxon>Actinomycetes</taxon>
        <taxon>Micrococcales</taxon>
        <taxon>Microbacteriaceae</taxon>
        <taxon>Paramicrobacterium</taxon>
    </lineage>
</organism>
<dbReference type="InterPro" id="IPR002823">
    <property type="entry name" value="DUF112_TM"/>
</dbReference>
<keyword evidence="5" id="KW-1185">Reference proteome</keyword>
<accession>A0ABX6YGM2</accession>
<feature type="transmembrane region" description="Helical" evidence="2">
    <location>
        <begin position="441"/>
        <end position="465"/>
    </location>
</feature>
<dbReference type="PANTHER" id="PTHR35342:SF5">
    <property type="entry name" value="TRICARBOXYLIC TRANSPORT PROTEIN"/>
    <property type="match status" value="1"/>
</dbReference>
<feature type="transmembrane region" description="Helical" evidence="2">
    <location>
        <begin position="297"/>
        <end position="321"/>
    </location>
</feature>
<evidence type="ECO:0000259" key="3">
    <source>
        <dbReference type="Pfam" id="PF01970"/>
    </source>
</evidence>
<feature type="transmembrane region" description="Helical" evidence="2">
    <location>
        <begin position="179"/>
        <end position="199"/>
    </location>
</feature>
<feature type="transmembrane region" description="Helical" evidence="2">
    <location>
        <begin position="126"/>
        <end position="159"/>
    </location>
</feature>
<reference evidence="4 5" key="1">
    <citation type="submission" date="2020-12" db="EMBL/GenBank/DDBJ databases">
        <title>Microbacterium sp. HY060.</title>
        <authorList>
            <person name="Zhou J."/>
        </authorList>
    </citation>
    <scope>NUCLEOTIDE SEQUENCE [LARGE SCALE GENOMIC DNA]</scope>
    <source>
        <strain evidence="4 5">HY60</strain>
    </source>
</reference>